<keyword evidence="4" id="KW-1185">Reference proteome</keyword>
<dbReference type="PhylomeDB" id="A7TFZ6"/>
<dbReference type="AlphaFoldDB" id="A7TFZ6"/>
<evidence type="ECO:0000256" key="2">
    <source>
        <dbReference type="SAM" id="Phobius"/>
    </source>
</evidence>
<sequence>MSRFIPLSKVINELVAKGKPQVIYSYKIRPLVRGGACTLSAVFFAYGVSFADWSWASSLDIFEQTKKDDELAKMSILDKAKFYGLTFSPFLLIIIPFTLSFASIVIASRVVSSVTYLPKVKGLPQQCQITRRSPITGRHITELRNLEDISRSAKIRVFTGKGPNGTDDKSSFIFTLFDSNNSIRYRWQRFFLLSRSGTFYENDSRIFDYLFGGDSIKMLEKLKREKEELNYTSQLEKNYKQDEELSQLNKQKFSKLSDMNSERAKIHSGSSKDVLKLMNKKN</sequence>
<protein>
    <submittedName>
        <fullName evidence="3">Uncharacterized protein</fullName>
    </submittedName>
</protein>
<dbReference type="KEGG" id="vpo:Kpol_1028p26"/>
<name>A7TFZ6_VANPO</name>
<keyword evidence="2" id="KW-1133">Transmembrane helix</keyword>
<dbReference type="RefSeq" id="XP_001646611.1">
    <property type="nucleotide sequence ID" value="XM_001646561.1"/>
</dbReference>
<dbReference type="HOGENOM" id="CLU_081665_0_0_1"/>
<dbReference type="Proteomes" id="UP000000267">
    <property type="component" value="Unassembled WGS sequence"/>
</dbReference>
<accession>A7TFZ6</accession>
<keyword evidence="2" id="KW-0472">Membrane</keyword>
<gene>
    <name evidence="3" type="ORF">Kpol_1028p26</name>
</gene>
<dbReference type="eggNOG" id="ENOG502RZCP">
    <property type="taxonomic scope" value="Eukaryota"/>
</dbReference>
<feature type="transmembrane region" description="Helical" evidence="2">
    <location>
        <begin position="90"/>
        <end position="111"/>
    </location>
</feature>
<evidence type="ECO:0000256" key="1">
    <source>
        <dbReference type="SAM" id="MobiDB-lite"/>
    </source>
</evidence>
<feature type="transmembrane region" description="Helical" evidence="2">
    <location>
        <begin position="31"/>
        <end position="51"/>
    </location>
</feature>
<evidence type="ECO:0000313" key="3">
    <source>
        <dbReference type="EMBL" id="EDO18753.1"/>
    </source>
</evidence>
<organism evidence="4">
    <name type="scientific">Vanderwaltozyma polyspora (strain ATCC 22028 / DSM 70294 / BCRC 21397 / CBS 2163 / NBRC 10782 / NRRL Y-8283 / UCD 57-17)</name>
    <name type="common">Kluyveromyces polysporus</name>
    <dbReference type="NCBI Taxonomy" id="436907"/>
    <lineage>
        <taxon>Eukaryota</taxon>
        <taxon>Fungi</taxon>
        <taxon>Dikarya</taxon>
        <taxon>Ascomycota</taxon>
        <taxon>Saccharomycotina</taxon>
        <taxon>Saccharomycetes</taxon>
        <taxon>Saccharomycetales</taxon>
        <taxon>Saccharomycetaceae</taxon>
        <taxon>Vanderwaltozyma</taxon>
    </lineage>
</organism>
<dbReference type="InParanoid" id="A7TFZ6"/>
<dbReference type="OrthoDB" id="4083656at2759"/>
<dbReference type="FunCoup" id="A7TFZ6">
    <property type="interactions" value="13"/>
</dbReference>
<evidence type="ECO:0000313" key="4">
    <source>
        <dbReference type="Proteomes" id="UP000000267"/>
    </source>
</evidence>
<proteinExistence type="predicted"/>
<reference evidence="3 4" key="1">
    <citation type="journal article" date="2007" name="Proc. Natl. Acad. Sci. U.S.A.">
        <title>Independent sorting-out of thousands of duplicated gene pairs in two yeast species descended from a whole-genome duplication.</title>
        <authorList>
            <person name="Scannell D.R."/>
            <person name="Frank A.C."/>
            <person name="Conant G.C."/>
            <person name="Byrne K.P."/>
            <person name="Woolfit M."/>
            <person name="Wolfe K.H."/>
        </authorList>
    </citation>
    <scope>NUCLEOTIDE SEQUENCE [LARGE SCALE GENOMIC DNA]</scope>
    <source>
        <strain evidence="4">ATCC 22028 / DSM 70294 / BCRC 21397 / CBS 2163 / NBRC 10782 / NRRL Y-8283 / UCD 57-17</strain>
    </source>
</reference>
<keyword evidence="2" id="KW-0812">Transmembrane</keyword>
<dbReference type="GeneID" id="5547066"/>
<dbReference type="EMBL" id="DS480385">
    <property type="protein sequence ID" value="EDO18753.1"/>
    <property type="molecule type" value="Genomic_DNA"/>
</dbReference>
<dbReference type="OMA" id="RFYIVNR"/>
<feature type="region of interest" description="Disordered" evidence="1">
    <location>
        <begin position="260"/>
        <end position="282"/>
    </location>
</feature>